<evidence type="ECO:0000259" key="4">
    <source>
        <dbReference type="PROSITE" id="PS50887"/>
    </source>
</evidence>
<dbReference type="CDD" id="cd00130">
    <property type="entry name" value="PAS"/>
    <property type="match status" value="1"/>
</dbReference>
<dbReference type="InterPro" id="IPR001633">
    <property type="entry name" value="EAL_dom"/>
</dbReference>
<protein>
    <submittedName>
        <fullName evidence="5">Diguanylate cyclase (GGDEF)-like protein/PAS domain S-box-containing protein</fullName>
    </submittedName>
</protein>
<feature type="domain" description="GGDEF" evidence="4">
    <location>
        <begin position="327"/>
        <end position="462"/>
    </location>
</feature>
<dbReference type="Pfam" id="PF00990">
    <property type="entry name" value="GGDEF"/>
    <property type="match status" value="1"/>
</dbReference>
<feature type="domain" description="PAS" evidence="2">
    <location>
        <begin position="169"/>
        <end position="230"/>
    </location>
</feature>
<dbReference type="InterPro" id="IPR000160">
    <property type="entry name" value="GGDEF_dom"/>
</dbReference>
<reference evidence="5 6" key="1">
    <citation type="submission" date="2020-08" db="EMBL/GenBank/DDBJ databases">
        <title>Sequencing the genomes of 1000 actinobacteria strains.</title>
        <authorList>
            <person name="Klenk H.-P."/>
        </authorList>
    </citation>
    <scope>NUCLEOTIDE SEQUENCE [LARGE SCALE GENOMIC DNA]</scope>
    <source>
        <strain evidence="5 6">DSM 44230</strain>
    </source>
</reference>
<dbReference type="Pfam" id="PF00563">
    <property type="entry name" value="EAL"/>
    <property type="match status" value="1"/>
</dbReference>
<dbReference type="SUPFAM" id="SSF55073">
    <property type="entry name" value="Nucleotide cyclase"/>
    <property type="match status" value="1"/>
</dbReference>
<dbReference type="PROSITE" id="PS50112">
    <property type="entry name" value="PAS"/>
    <property type="match status" value="1"/>
</dbReference>
<sequence>MTLPLPEDLPAPRRPVSAHQGGSPADNPREREKLARKWAYLVSTTAYIPLSHPEVEQRLQGLVDILVGTVRAEPFVSAPAGPVGAELVALNCVGPESLERSVDVLGRALLALPSLRRVNKLTDRVVMVLAALTSGYLEAFRAFIFQQQEALNRALFKAANDAERQRKDSDARLEEVFRCSASGIAITDLDGAFLKTNTAVHELLGYTAEELTELTLFDLVAPDERASLRNACADLRAGRVDRLRQQRKRMLHKEEEPLWALLSVSLQPSEGQEPGRLVTVIADDTQVTALQKTLNRQSLHDMVTTLPNRQYFSTAAETMLRRADPATGVTLYHLDLDAFAAINNGYGAEVGDRLLRIVADRLLTIFEGEETIIARLGGDEFAVLVRNSADTPKVLTMVRRIDEELSEPVYLNDTTGVAVSATIGVVHQPRPSISAVELMRTGDLTLRRVKRTGHRQWAMFDQGKDCADRDDFRIAGAMAGAWENGEVQLRHRPVVRLADQELLGLEALLHWDSPEFGPLDNDRCRALAESTGLIIPLGSWLLQAAAERNRRRVQRAGREQPLLLSLTPTQVVEPDFTCVVQQVVNDTGLPYEQLRLGVPVTALTSPMAVDNLTDLADSGVRITLDDFGSATGEIEYLEDLPVSAVRVARTLVARQAAHPASLTSKALRELVATAQLAGATVLVDGIHTQAQADWWRAVGAESATGDLFTADPAADPAD</sequence>
<dbReference type="Gene3D" id="3.20.20.450">
    <property type="entry name" value="EAL domain"/>
    <property type="match status" value="1"/>
</dbReference>
<dbReference type="PANTHER" id="PTHR44757:SF2">
    <property type="entry name" value="BIOFILM ARCHITECTURE MAINTENANCE PROTEIN MBAA"/>
    <property type="match status" value="1"/>
</dbReference>
<dbReference type="InterPro" id="IPR052155">
    <property type="entry name" value="Biofilm_reg_signaling"/>
</dbReference>
<dbReference type="InterPro" id="IPR029787">
    <property type="entry name" value="Nucleotide_cyclase"/>
</dbReference>
<evidence type="ECO:0000259" key="3">
    <source>
        <dbReference type="PROSITE" id="PS50883"/>
    </source>
</evidence>
<evidence type="ECO:0000259" key="2">
    <source>
        <dbReference type="PROSITE" id="PS50112"/>
    </source>
</evidence>
<dbReference type="PANTHER" id="PTHR44757">
    <property type="entry name" value="DIGUANYLATE CYCLASE DGCP"/>
    <property type="match status" value="1"/>
</dbReference>
<dbReference type="Pfam" id="PF13426">
    <property type="entry name" value="PAS_9"/>
    <property type="match status" value="1"/>
</dbReference>
<dbReference type="PROSITE" id="PS50883">
    <property type="entry name" value="EAL"/>
    <property type="match status" value="1"/>
</dbReference>
<dbReference type="SMART" id="SM00091">
    <property type="entry name" value="PAS"/>
    <property type="match status" value="1"/>
</dbReference>
<dbReference type="PROSITE" id="PS50887">
    <property type="entry name" value="GGDEF"/>
    <property type="match status" value="1"/>
</dbReference>
<dbReference type="NCBIfam" id="TIGR00254">
    <property type="entry name" value="GGDEF"/>
    <property type="match status" value="1"/>
</dbReference>
<accession>A0A7W7C7L5</accession>
<dbReference type="Gene3D" id="3.30.450.20">
    <property type="entry name" value="PAS domain"/>
    <property type="match status" value="1"/>
</dbReference>
<dbReference type="InterPro" id="IPR043128">
    <property type="entry name" value="Rev_trsase/Diguanyl_cyclase"/>
</dbReference>
<organism evidence="5 6">
    <name type="scientific">Crossiella cryophila</name>
    <dbReference type="NCBI Taxonomy" id="43355"/>
    <lineage>
        <taxon>Bacteria</taxon>
        <taxon>Bacillati</taxon>
        <taxon>Actinomycetota</taxon>
        <taxon>Actinomycetes</taxon>
        <taxon>Pseudonocardiales</taxon>
        <taxon>Pseudonocardiaceae</taxon>
        <taxon>Crossiella</taxon>
    </lineage>
</organism>
<dbReference type="SUPFAM" id="SSF55785">
    <property type="entry name" value="PYP-like sensor domain (PAS domain)"/>
    <property type="match status" value="1"/>
</dbReference>
<dbReference type="EMBL" id="JACHMH010000001">
    <property type="protein sequence ID" value="MBB4675971.1"/>
    <property type="molecule type" value="Genomic_DNA"/>
</dbReference>
<dbReference type="InterPro" id="IPR000014">
    <property type="entry name" value="PAS"/>
</dbReference>
<feature type="region of interest" description="Disordered" evidence="1">
    <location>
        <begin position="1"/>
        <end position="30"/>
    </location>
</feature>
<name>A0A7W7C7L5_9PSEU</name>
<evidence type="ECO:0000313" key="6">
    <source>
        <dbReference type="Proteomes" id="UP000533598"/>
    </source>
</evidence>
<proteinExistence type="predicted"/>
<dbReference type="Proteomes" id="UP000533598">
    <property type="component" value="Unassembled WGS sequence"/>
</dbReference>
<gene>
    <name evidence="5" type="ORF">HNR67_002089</name>
</gene>
<dbReference type="RefSeq" id="WP_185001857.1">
    <property type="nucleotide sequence ID" value="NZ_BAAAUI010000021.1"/>
</dbReference>
<comment type="caution">
    <text evidence="5">The sequence shown here is derived from an EMBL/GenBank/DDBJ whole genome shotgun (WGS) entry which is preliminary data.</text>
</comment>
<evidence type="ECO:0000256" key="1">
    <source>
        <dbReference type="SAM" id="MobiDB-lite"/>
    </source>
</evidence>
<dbReference type="Gene3D" id="3.30.70.270">
    <property type="match status" value="1"/>
</dbReference>
<dbReference type="CDD" id="cd01948">
    <property type="entry name" value="EAL"/>
    <property type="match status" value="1"/>
</dbReference>
<dbReference type="SMART" id="SM00052">
    <property type="entry name" value="EAL"/>
    <property type="match status" value="1"/>
</dbReference>
<evidence type="ECO:0000313" key="5">
    <source>
        <dbReference type="EMBL" id="MBB4675971.1"/>
    </source>
</evidence>
<keyword evidence="6" id="KW-1185">Reference proteome</keyword>
<dbReference type="SUPFAM" id="SSF141868">
    <property type="entry name" value="EAL domain-like"/>
    <property type="match status" value="1"/>
</dbReference>
<dbReference type="NCBIfam" id="TIGR00229">
    <property type="entry name" value="sensory_box"/>
    <property type="match status" value="1"/>
</dbReference>
<dbReference type="InterPro" id="IPR035965">
    <property type="entry name" value="PAS-like_dom_sf"/>
</dbReference>
<dbReference type="SMART" id="SM00267">
    <property type="entry name" value="GGDEF"/>
    <property type="match status" value="1"/>
</dbReference>
<feature type="domain" description="EAL" evidence="3">
    <location>
        <begin position="471"/>
        <end position="718"/>
    </location>
</feature>
<dbReference type="InterPro" id="IPR035919">
    <property type="entry name" value="EAL_sf"/>
</dbReference>
<dbReference type="AlphaFoldDB" id="A0A7W7C7L5"/>
<dbReference type="CDD" id="cd01949">
    <property type="entry name" value="GGDEF"/>
    <property type="match status" value="1"/>
</dbReference>